<dbReference type="AlphaFoldDB" id="A0A5N6N8J7"/>
<name>A0A5N6N8J7_9ASTR</name>
<keyword evidence="2" id="KW-1185">Reference proteome</keyword>
<gene>
    <name evidence="1" type="ORF">E3N88_21793</name>
</gene>
<evidence type="ECO:0000313" key="2">
    <source>
        <dbReference type="Proteomes" id="UP000326396"/>
    </source>
</evidence>
<accession>A0A5N6N8J7</accession>
<protein>
    <submittedName>
        <fullName evidence="1">Uncharacterized protein</fullName>
    </submittedName>
</protein>
<sequence>MGCSMEKQCKFRTKRNISSHKFEGYKVANKEKDMQGTTIELLQTVVMYLVVQRYVTGGWVCHWIWKEKRVEEGNGKKERDKLLVTICGGRRRLVVDVVYL</sequence>
<proteinExistence type="predicted"/>
<reference evidence="1 2" key="1">
    <citation type="submission" date="2019-05" db="EMBL/GenBank/DDBJ databases">
        <title>Mikania micrantha, genome provides insights into the molecular mechanism of rapid growth.</title>
        <authorList>
            <person name="Liu B."/>
        </authorList>
    </citation>
    <scope>NUCLEOTIDE SEQUENCE [LARGE SCALE GENOMIC DNA]</scope>
    <source>
        <strain evidence="1">NLD-2019</strain>
        <tissue evidence="1">Leaf</tissue>
    </source>
</reference>
<comment type="caution">
    <text evidence="1">The sequence shown here is derived from an EMBL/GenBank/DDBJ whole genome shotgun (WGS) entry which is preliminary data.</text>
</comment>
<evidence type="ECO:0000313" key="1">
    <source>
        <dbReference type="EMBL" id="KAD4584192.1"/>
    </source>
</evidence>
<dbReference type="Proteomes" id="UP000326396">
    <property type="component" value="Linkage Group LG2"/>
</dbReference>
<dbReference type="EMBL" id="SZYD01000012">
    <property type="protein sequence ID" value="KAD4584192.1"/>
    <property type="molecule type" value="Genomic_DNA"/>
</dbReference>
<organism evidence="1 2">
    <name type="scientific">Mikania micrantha</name>
    <name type="common">bitter vine</name>
    <dbReference type="NCBI Taxonomy" id="192012"/>
    <lineage>
        <taxon>Eukaryota</taxon>
        <taxon>Viridiplantae</taxon>
        <taxon>Streptophyta</taxon>
        <taxon>Embryophyta</taxon>
        <taxon>Tracheophyta</taxon>
        <taxon>Spermatophyta</taxon>
        <taxon>Magnoliopsida</taxon>
        <taxon>eudicotyledons</taxon>
        <taxon>Gunneridae</taxon>
        <taxon>Pentapetalae</taxon>
        <taxon>asterids</taxon>
        <taxon>campanulids</taxon>
        <taxon>Asterales</taxon>
        <taxon>Asteraceae</taxon>
        <taxon>Asteroideae</taxon>
        <taxon>Heliantheae alliance</taxon>
        <taxon>Eupatorieae</taxon>
        <taxon>Mikania</taxon>
    </lineage>
</organism>